<dbReference type="PANTHER" id="PTHR31751">
    <property type="entry name" value="SI:CH211-108C17.2-RELATED-RELATED"/>
    <property type="match status" value="1"/>
</dbReference>
<dbReference type="OrthoDB" id="6500717at2759"/>
<sequence>MGLGLPHRSTFYRIQESFVYDAVDTAYEDQQQELVEELTQREKIDLAGDGRYSAPDTEWIEERNPAHTSLTRIVNETGFTSDLKQATELRFSSELEAFHSELNVYLPKRIGVKKPHFVTKVKVAVLDHNNNVGRGVDYM</sequence>
<dbReference type="EMBL" id="OB685905">
    <property type="protein sequence ID" value="CAD7237222.1"/>
    <property type="molecule type" value="Genomic_DNA"/>
</dbReference>
<gene>
    <name evidence="1" type="ORF">CTOB1V02_LOCUS15037</name>
</gene>
<evidence type="ECO:0000313" key="1">
    <source>
        <dbReference type="EMBL" id="CAD7237222.1"/>
    </source>
</evidence>
<organism evidence="1">
    <name type="scientific">Cyprideis torosa</name>
    <dbReference type="NCBI Taxonomy" id="163714"/>
    <lineage>
        <taxon>Eukaryota</taxon>
        <taxon>Metazoa</taxon>
        <taxon>Ecdysozoa</taxon>
        <taxon>Arthropoda</taxon>
        <taxon>Crustacea</taxon>
        <taxon>Oligostraca</taxon>
        <taxon>Ostracoda</taxon>
        <taxon>Podocopa</taxon>
        <taxon>Podocopida</taxon>
        <taxon>Cytherocopina</taxon>
        <taxon>Cytheroidea</taxon>
        <taxon>Cytherideidae</taxon>
        <taxon>Cyprideis</taxon>
    </lineage>
</organism>
<protein>
    <submittedName>
        <fullName evidence="1">Uncharacterized protein</fullName>
    </submittedName>
</protein>
<proteinExistence type="predicted"/>
<name>A0A7R8WUS7_9CRUS</name>
<accession>A0A7R8WUS7</accession>
<feature type="non-terminal residue" evidence="1">
    <location>
        <position position="139"/>
    </location>
</feature>
<reference evidence="1" key="1">
    <citation type="submission" date="2020-11" db="EMBL/GenBank/DDBJ databases">
        <authorList>
            <person name="Tran Van P."/>
        </authorList>
    </citation>
    <scope>NUCLEOTIDE SEQUENCE</scope>
</reference>
<dbReference type="AlphaFoldDB" id="A0A7R8WUS7"/>